<evidence type="ECO:0000256" key="3">
    <source>
        <dbReference type="ARBA" id="ARBA00022603"/>
    </source>
</evidence>
<dbReference type="Pfam" id="PF00590">
    <property type="entry name" value="TP_methylase"/>
    <property type="match status" value="1"/>
</dbReference>
<evidence type="ECO:0000256" key="4">
    <source>
        <dbReference type="ARBA" id="ARBA00022679"/>
    </source>
</evidence>
<dbReference type="NCBIfam" id="TIGR00096">
    <property type="entry name" value="16S rRNA (cytidine(1402)-2'-O)-methyltransferase"/>
    <property type="match status" value="1"/>
</dbReference>
<dbReference type="InterPro" id="IPR035996">
    <property type="entry name" value="4pyrrol_Methylase_sf"/>
</dbReference>
<dbReference type="KEGG" id="dfl:DFE_2133"/>
<evidence type="ECO:0000256" key="6">
    <source>
        <dbReference type="HAMAP-Rule" id="MF_01877"/>
    </source>
</evidence>
<dbReference type="FunFam" id="3.40.1010.10:FF:000007">
    <property type="entry name" value="Ribosomal RNA small subunit methyltransferase I"/>
    <property type="match status" value="1"/>
</dbReference>
<evidence type="ECO:0000313" key="8">
    <source>
        <dbReference type="EMBL" id="BBD08859.1"/>
    </source>
</evidence>
<keyword evidence="2 6" id="KW-0698">rRNA processing</keyword>
<dbReference type="SUPFAM" id="SSF53790">
    <property type="entry name" value="Tetrapyrrole methylase"/>
    <property type="match status" value="1"/>
</dbReference>
<evidence type="ECO:0000256" key="1">
    <source>
        <dbReference type="ARBA" id="ARBA00022490"/>
    </source>
</evidence>
<dbReference type="PANTHER" id="PTHR46111:SF1">
    <property type="entry name" value="RIBOSOMAL RNA SMALL SUBUNIT METHYLTRANSFERASE I"/>
    <property type="match status" value="1"/>
</dbReference>
<evidence type="ECO:0000259" key="7">
    <source>
        <dbReference type="Pfam" id="PF00590"/>
    </source>
</evidence>
<proteinExistence type="inferred from homology"/>
<dbReference type="InterPro" id="IPR008189">
    <property type="entry name" value="rRNA_ssu_MeTfrase_I"/>
</dbReference>
<feature type="domain" description="Tetrapyrrole methylase" evidence="7">
    <location>
        <begin position="13"/>
        <end position="212"/>
    </location>
</feature>
<dbReference type="EMBL" id="AP017378">
    <property type="protein sequence ID" value="BBD08859.1"/>
    <property type="molecule type" value="Genomic_DNA"/>
</dbReference>
<comment type="subcellular location">
    <subcellularLocation>
        <location evidence="6">Cytoplasm</location>
    </subcellularLocation>
</comment>
<keyword evidence="3 6" id="KW-0489">Methyltransferase</keyword>
<dbReference type="RefSeq" id="WP_126381425.1">
    <property type="nucleotide sequence ID" value="NZ_AP017378.1"/>
</dbReference>
<evidence type="ECO:0000256" key="2">
    <source>
        <dbReference type="ARBA" id="ARBA00022552"/>
    </source>
</evidence>
<accession>A0A2Z6B024</accession>
<protein>
    <recommendedName>
        <fullName evidence="6">Ribosomal RNA small subunit methyltransferase I</fullName>
        <ecNumber evidence="6">2.1.1.198</ecNumber>
    </recommendedName>
    <alternativeName>
        <fullName evidence="6">16S rRNA 2'-O-ribose C1402 methyltransferase</fullName>
    </alternativeName>
    <alternativeName>
        <fullName evidence="6">rRNA (cytidine-2'-O-)-methyltransferase RsmI</fullName>
    </alternativeName>
</protein>
<dbReference type="PIRSF" id="PIRSF005917">
    <property type="entry name" value="MTase_YraL"/>
    <property type="match status" value="1"/>
</dbReference>
<name>A0A2Z6B024_9BACT</name>
<gene>
    <name evidence="6" type="primary">rsmI</name>
    <name evidence="8" type="ORF">DFE_2133</name>
</gene>
<comment type="catalytic activity">
    <reaction evidence="6">
        <text>cytidine(1402) in 16S rRNA + S-adenosyl-L-methionine = 2'-O-methylcytidine(1402) in 16S rRNA + S-adenosyl-L-homocysteine + H(+)</text>
        <dbReference type="Rhea" id="RHEA:42924"/>
        <dbReference type="Rhea" id="RHEA-COMP:10285"/>
        <dbReference type="Rhea" id="RHEA-COMP:10286"/>
        <dbReference type="ChEBI" id="CHEBI:15378"/>
        <dbReference type="ChEBI" id="CHEBI:57856"/>
        <dbReference type="ChEBI" id="CHEBI:59789"/>
        <dbReference type="ChEBI" id="CHEBI:74495"/>
        <dbReference type="ChEBI" id="CHEBI:82748"/>
        <dbReference type="EC" id="2.1.1.198"/>
    </reaction>
</comment>
<dbReference type="InterPro" id="IPR014777">
    <property type="entry name" value="4pyrrole_Mease_sub1"/>
</dbReference>
<dbReference type="HAMAP" id="MF_01877">
    <property type="entry name" value="16SrRNA_methyltr_I"/>
    <property type="match status" value="1"/>
</dbReference>
<dbReference type="OrthoDB" id="9809084at2"/>
<sequence length="296" mass="31922">MNDCTTTVRPGALYIVATPLGNLGDLSPRAHEVLSGADIVLAEDSRRAGLLFQRLGIKSHGFISFHEHNENGKRGQVLSMLAEGRSVALISDAGTPLMSDPGFTLVRACREAGHEVVPVPGPSAPLTALMACGLAPQPFTFLGFLPRKVGEQRRLFERHGASGATLVFFERKNRLMASLAVAADALGAREVSVARELTKAHEEFILGRLDALDELDVPERGEFTVVIGPPEEKGETSEDGMRLILDRERDNGGKPKEVARRAVAQATGWTAKAAYELLLKMDREETGKPGMESESS</sequence>
<dbReference type="InterPro" id="IPR000878">
    <property type="entry name" value="4pyrrol_Mease"/>
</dbReference>
<keyword evidence="4 6" id="KW-0808">Transferase</keyword>
<dbReference type="Proteomes" id="UP000269883">
    <property type="component" value="Chromosome"/>
</dbReference>
<dbReference type="GO" id="GO:0070677">
    <property type="term" value="F:rRNA (cytosine-2'-O-)-methyltransferase activity"/>
    <property type="evidence" value="ECO:0007669"/>
    <property type="project" value="UniProtKB-UniRule"/>
</dbReference>
<dbReference type="AlphaFoldDB" id="A0A2Z6B024"/>
<dbReference type="Gene3D" id="3.30.950.10">
    <property type="entry name" value="Methyltransferase, Cobalt-precorrin-4 Transmethylase, Domain 2"/>
    <property type="match status" value="1"/>
</dbReference>
<dbReference type="CDD" id="cd11648">
    <property type="entry name" value="RsmI"/>
    <property type="match status" value="1"/>
</dbReference>
<evidence type="ECO:0000313" key="9">
    <source>
        <dbReference type="Proteomes" id="UP000269883"/>
    </source>
</evidence>
<dbReference type="InterPro" id="IPR014776">
    <property type="entry name" value="4pyrrole_Mease_sub2"/>
</dbReference>
<dbReference type="EC" id="2.1.1.198" evidence="6"/>
<dbReference type="PANTHER" id="PTHR46111">
    <property type="entry name" value="RIBOSOMAL RNA SMALL SUBUNIT METHYLTRANSFERASE I"/>
    <property type="match status" value="1"/>
</dbReference>
<reference evidence="8 9" key="1">
    <citation type="journal article" date="2018" name="Sci. Adv.">
        <title>Multi-heme cytochromes provide a pathway for survival in energy-limited environments.</title>
        <authorList>
            <person name="Deng X."/>
            <person name="Dohmae N."/>
            <person name="Nealson K.H."/>
            <person name="Hashimoto K."/>
            <person name="Okamoto A."/>
        </authorList>
    </citation>
    <scope>NUCLEOTIDE SEQUENCE [LARGE SCALE GENOMIC DNA]</scope>
    <source>
        <strain evidence="8 9">IS5</strain>
    </source>
</reference>
<keyword evidence="5 6" id="KW-0949">S-adenosyl-L-methionine</keyword>
<dbReference type="GO" id="GO:0005737">
    <property type="term" value="C:cytoplasm"/>
    <property type="evidence" value="ECO:0007669"/>
    <property type="project" value="UniProtKB-SubCell"/>
</dbReference>
<organism evidence="8 9">
    <name type="scientific">Desulfovibrio ferrophilus</name>
    <dbReference type="NCBI Taxonomy" id="241368"/>
    <lineage>
        <taxon>Bacteria</taxon>
        <taxon>Pseudomonadati</taxon>
        <taxon>Thermodesulfobacteriota</taxon>
        <taxon>Desulfovibrionia</taxon>
        <taxon>Desulfovibrionales</taxon>
        <taxon>Desulfovibrionaceae</taxon>
        <taxon>Desulfovibrio</taxon>
    </lineage>
</organism>
<keyword evidence="9" id="KW-1185">Reference proteome</keyword>
<keyword evidence="1 6" id="KW-0963">Cytoplasm</keyword>
<evidence type="ECO:0000256" key="5">
    <source>
        <dbReference type="ARBA" id="ARBA00022691"/>
    </source>
</evidence>
<comment type="similarity">
    <text evidence="6">Belongs to the methyltransferase superfamily. RsmI family.</text>
</comment>
<comment type="function">
    <text evidence="6">Catalyzes the 2'-O-methylation of the ribose of cytidine 1402 (C1402) in 16S rRNA.</text>
</comment>
<dbReference type="Gene3D" id="3.40.1010.10">
    <property type="entry name" value="Cobalt-precorrin-4 Transmethylase, Domain 1"/>
    <property type="match status" value="1"/>
</dbReference>